<sequence>MLAAAKGVMEANWEDVKPYAEQEFKNLSENLQLIIRLRAENKITEEQAKLYLDIHKSSVKIVLLTIEGLGILAVEQAINAALDVVKDTVNTAIGFVLI</sequence>
<keyword evidence="2" id="KW-1185">Reference proteome</keyword>
<dbReference type="AlphaFoldDB" id="A0A2U0I3Z0"/>
<proteinExistence type="predicted"/>
<protein>
    <submittedName>
        <fullName evidence="1">Uncharacterized protein</fullName>
    </submittedName>
</protein>
<name>A0A2U0I3Z0_9FLAO</name>
<gene>
    <name evidence="1" type="ORF">DDV96_05950</name>
</gene>
<evidence type="ECO:0000313" key="1">
    <source>
        <dbReference type="EMBL" id="PVW15808.1"/>
    </source>
</evidence>
<evidence type="ECO:0000313" key="2">
    <source>
        <dbReference type="Proteomes" id="UP000245962"/>
    </source>
</evidence>
<dbReference type="Proteomes" id="UP000245962">
    <property type="component" value="Unassembled WGS sequence"/>
</dbReference>
<reference evidence="1 2" key="1">
    <citation type="submission" date="2018-04" db="EMBL/GenBank/DDBJ databases">
        <title>Marixanthomonas spongiae HN-E44 sp. nov., isolated from a marine sponge.</title>
        <authorList>
            <person name="Luo L."/>
            <person name="Zhuang L."/>
        </authorList>
    </citation>
    <scope>NUCLEOTIDE SEQUENCE [LARGE SCALE GENOMIC DNA]</scope>
    <source>
        <strain evidence="1 2">HN-E44</strain>
    </source>
</reference>
<accession>A0A2U0I3Z0</accession>
<dbReference type="EMBL" id="QEHR01000003">
    <property type="protein sequence ID" value="PVW15808.1"/>
    <property type="molecule type" value="Genomic_DNA"/>
</dbReference>
<organism evidence="1 2">
    <name type="scientific">Marixanthomonas spongiae</name>
    <dbReference type="NCBI Taxonomy" id="2174845"/>
    <lineage>
        <taxon>Bacteria</taxon>
        <taxon>Pseudomonadati</taxon>
        <taxon>Bacteroidota</taxon>
        <taxon>Flavobacteriia</taxon>
        <taxon>Flavobacteriales</taxon>
        <taxon>Flavobacteriaceae</taxon>
        <taxon>Marixanthomonas</taxon>
    </lineage>
</organism>
<comment type="caution">
    <text evidence="1">The sequence shown here is derived from an EMBL/GenBank/DDBJ whole genome shotgun (WGS) entry which is preliminary data.</text>
</comment>